<dbReference type="InterPro" id="IPR045104">
    <property type="entry name" value="Alfin"/>
</dbReference>
<dbReference type="Pfam" id="PF12165">
    <property type="entry name" value="Alfin"/>
    <property type="match status" value="1"/>
</dbReference>
<comment type="function">
    <text evidence="1">Histone-binding component that specifically recognizes H3 tails trimethylated on 'Lys-4' (H3K4me3), which mark transcription start sites of virtually all active genes.</text>
</comment>
<feature type="transmembrane region" description="Helical" evidence="2">
    <location>
        <begin position="47"/>
        <end position="68"/>
    </location>
</feature>
<dbReference type="GO" id="GO:0000976">
    <property type="term" value="F:transcription cis-regulatory region binding"/>
    <property type="evidence" value="ECO:0007669"/>
    <property type="project" value="TreeGrafter"/>
</dbReference>
<comment type="subcellular location">
    <subcellularLocation>
        <location evidence="1">Nucleus</location>
    </subcellularLocation>
</comment>
<organism evidence="4 5">
    <name type="scientific">Cajanus cajan</name>
    <name type="common">Pigeon pea</name>
    <name type="synonym">Cajanus indicus</name>
    <dbReference type="NCBI Taxonomy" id="3821"/>
    <lineage>
        <taxon>Eukaryota</taxon>
        <taxon>Viridiplantae</taxon>
        <taxon>Streptophyta</taxon>
        <taxon>Embryophyta</taxon>
        <taxon>Tracheophyta</taxon>
        <taxon>Spermatophyta</taxon>
        <taxon>Magnoliopsida</taxon>
        <taxon>eudicotyledons</taxon>
        <taxon>Gunneridae</taxon>
        <taxon>Pentapetalae</taxon>
        <taxon>rosids</taxon>
        <taxon>fabids</taxon>
        <taxon>Fabales</taxon>
        <taxon>Fabaceae</taxon>
        <taxon>Papilionoideae</taxon>
        <taxon>50 kb inversion clade</taxon>
        <taxon>NPAAA clade</taxon>
        <taxon>indigoferoid/millettioid clade</taxon>
        <taxon>Phaseoleae</taxon>
        <taxon>Cajanus</taxon>
    </lineage>
</organism>
<evidence type="ECO:0000313" key="4">
    <source>
        <dbReference type="EMBL" id="KYP78404.1"/>
    </source>
</evidence>
<dbReference type="GO" id="GO:0042393">
    <property type="term" value="F:histone binding"/>
    <property type="evidence" value="ECO:0007669"/>
    <property type="project" value="UniProtKB-UniRule"/>
</dbReference>
<evidence type="ECO:0000259" key="3">
    <source>
        <dbReference type="Pfam" id="PF12165"/>
    </source>
</evidence>
<dbReference type="STRING" id="3821.A0A151UGF2"/>
<sequence>EKENLCLYGLRNQHWKVNLTIEEVPLELPEPVLDINFVGDDIQEKDWLSLVIVHSYTWLFVLAFYFGARLGFDKIYT</sequence>
<reference evidence="4" key="1">
    <citation type="journal article" date="2012" name="Nat. Biotechnol.">
        <title>Draft genome sequence of pigeonpea (Cajanus cajan), an orphan legume crop of resource-poor farmers.</title>
        <authorList>
            <person name="Varshney R.K."/>
            <person name="Chen W."/>
            <person name="Li Y."/>
            <person name="Bharti A.K."/>
            <person name="Saxena R.K."/>
            <person name="Schlueter J.A."/>
            <person name="Donoghue M.T."/>
            <person name="Azam S."/>
            <person name="Fan G."/>
            <person name="Whaley A.M."/>
            <person name="Farmer A.D."/>
            <person name="Sheridan J."/>
            <person name="Iwata A."/>
            <person name="Tuteja R."/>
            <person name="Penmetsa R.V."/>
            <person name="Wu W."/>
            <person name="Upadhyaya H.D."/>
            <person name="Yang S.P."/>
            <person name="Shah T."/>
            <person name="Saxena K.B."/>
            <person name="Michael T."/>
            <person name="McCombie W.R."/>
            <person name="Yang B."/>
            <person name="Zhang G."/>
            <person name="Yang H."/>
            <person name="Wang J."/>
            <person name="Spillane C."/>
            <person name="Cook D.R."/>
            <person name="May G.D."/>
            <person name="Xu X."/>
            <person name="Jackson S.A."/>
        </authorList>
    </citation>
    <scope>NUCLEOTIDE SEQUENCE [LARGE SCALE GENOMIC DNA]</scope>
</reference>
<dbReference type="OMA" id="NSCLYGH"/>
<keyword evidence="1" id="KW-0804">Transcription</keyword>
<name>A0A151UGF2_CAJCA</name>
<dbReference type="GO" id="GO:0005634">
    <property type="term" value="C:nucleus"/>
    <property type="evidence" value="ECO:0007669"/>
    <property type="project" value="UniProtKB-SubCell"/>
</dbReference>
<comment type="subunit">
    <text evidence="1">Interacts with H3K4me3 and to a lesser extent with H3K4me2.</text>
</comment>
<evidence type="ECO:0000256" key="1">
    <source>
        <dbReference type="RuleBase" id="RU369089"/>
    </source>
</evidence>
<keyword evidence="1" id="KW-0479">Metal-binding</keyword>
<evidence type="ECO:0000256" key="2">
    <source>
        <dbReference type="SAM" id="Phobius"/>
    </source>
</evidence>
<dbReference type="GO" id="GO:0003712">
    <property type="term" value="F:transcription coregulator activity"/>
    <property type="evidence" value="ECO:0007669"/>
    <property type="project" value="TreeGrafter"/>
</dbReference>
<keyword evidence="1" id="KW-0862">Zinc</keyword>
<dbReference type="EMBL" id="AGCT01050834">
    <property type="protein sequence ID" value="KYP78404.1"/>
    <property type="molecule type" value="Genomic_DNA"/>
</dbReference>
<dbReference type="PANTHER" id="PTHR12321">
    <property type="entry name" value="CPG BINDING PROTEIN"/>
    <property type="match status" value="1"/>
</dbReference>
<dbReference type="GO" id="GO:0008270">
    <property type="term" value="F:zinc ion binding"/>
    <property type="evidence" value="ECO:0007669"/>
    <property type="project" value="UniProtKB-KW"/>
</dbReference>
<protein>
    <recommendedName>
        <fullName evidence="1">PHD finger protein ALFIN-LIKE</fullName>
    </recommendedName>
</protein>
<keyword evidence="2" id="KW-0472">Membrane</keyword>
<dbReference type="PANTHER" id="PTHR12321:SF169">
    <property type="entry name" value="PHD FINGER PROTEIN ALFIN-LIKE"/>
    <property type="match status" value="1"/>
</dbReference>
<keyword evidence="1" id="KW-0805">Transcription regulation</keyword>
<proteinExistence type="inferred from homology"/>
<keyword evidence="1" id="KW-0539">Nucleus</keyword>
<feature type="non-terminal residue" evidence="4">
    <location>
        <position position="1"/>
    </location>
</feature>
<dbReference type="Proteomes" id="UP000075243">
    <property type="component" value="Unassembled WGS sequence"/>
</dbReference>
<accession>A0A151UGF2</accession>
<gene>
    <name evidence="4" type="ORF">KK1_048308</name>
</gene>
<dbReference type="GO" id="GO:0006355">
    <property type="term" value="P:regulation of DNA-templated transcription"/>
    <property type="evidence" value="ECO:0007669"/>
    <property type="project" value="UniProtKB-UniRule"/>
</dbReference>
<keyword evidence="2" id="KW-0812">Transmembrane</keyword>
<feature type="domain" description="Alfin N-terminal" evidence="3">
    <location>
        <begin position="1"/>
        <end position="72"/>
    </location>
</feature>
<dbReference type="GO" id="GO:0006325">
    <property type="term" value="P:chromatin organization"/>
    <property type="evidence" value="ECO:0007669"/>
    <property type="project" value="UniProtKB-UniRule"/>
</dbReference>
<keyword evidence="1" id="KW-0863">Zinc-finger</keyword>
<comment type="similarity">
    <text evidence="1">Belongs to the Alfin family.</text>
</comment>
<comment type="domain">
    <text evidence="1">The PHD-type zinc finger mediates the binding to H3K4me3.</text>
</comment>
<evidence type="ECO:0000313" key="5">
    <source>
        <dbReference type="Proteomes" id="UP000075243"/>
    </source>
</evidence>
<keyword evidence="2" id="KW-1133">Transmembrane helix</keyword>
<keyword evidence="5" id="KW-1185">Reference proteome</keyword>
<dbReference type="Gramene" id="C.cajan_46283.t">
    <property type="protein sequence ID" value="C.cajan_46283.t.cds1"/>
    <property type="gene ID" value="C.cajan_46283"/>
</dbReference>
<keyword evidence="1" id="KW-0156">Chromatin regulator</keyword>
<comment type="caution">
    <text evidence="4">The sequence shown here is derived from an EMBL/GenBank/DDBJ whole genome shotgun (WGS) entry which is preliminary data.</text>
</comment>
<dbReference type="InterPro" id="IPR021998">
    <property type="entry name" value="Alfin_N"/>
</dbReference>
<dbReference type="AlphaFoldDB" id="A0A151UGF2"/>